<dbReference type="GO" id="GO:0006423">
    <property type="term" value="P:cysteinyl-tRNA aminoacylation"/>
    <property type="evidence" value="ECO:0007669"/>
    <property type="project" value="UniProtKB-UniRule"/>
</dbReference>
<evidence type="ECO:0000256" key="11">
    <source>
        <dbReference type="ARBA" id="ARBA00023146"/>
    </source>
</evidence>
<evidence type="ECO:0000256" key="12">
    <source>
        <dbReference type="ARBA" id="ARBA00047398"/>
    </source>
</evidence>
<evidence type="ECO:0000256" key="13">
    <source>
        <dbReference type="HAMAP-Rule" id="MF_00041"/>
    </source>
</evidence>
<dbReference type="GO" id="GO:0005524">
    <property type="term" value="F:ATP binding"/>
    <property type="evidence" value="ECO:0007669"/>
    <property type="project" value="UniProtKB-UniRule"/>
</dbReference>
<organism evidence="15 16">
    <name type="scientific">Acholeplasma brassicae</name>
    <dbReference type="NCBI Taxonomy" id="61635"/>
    <lineage>
        <taxon>Bacteria</taxon>
        <taxon>Bacillati</taxon>
        <taxon>Mycoplasmatota</taxon>
        <taxon>Mollicutes</taxon>
        <taxon>Acholeplasmatales</taxon>
        <taxon>Acholeplasmataceae</taxon>
        <taxon>Acholeplasma</taxon>
    </lineage>
</organism>
<proteinExistence type="inferred from homology"/>
<evidence type="ECO:0000256" key="8">
    <source>
        <dbReference type="ARBA" id="ARBA00022833"/>
    </source>
</evidence>
<dbReference type="InterPro" id="IPR009080">
    <property type="entry name" value="tRNAsynth_Ia_anticodon-bd"/>
</dbReference>
<protein>
    <recommendedName>
        <fullName evidence="13">Cysteine--tRNA ligase</fullName>
        <ecNumber evidence="13">6.1.1.16</ecNumber>
    </recommendedName>
    <alternativeName>
        <fullName evidence="13">Cysteinyl-tRNA synthetase</fullName>
        <shortName evidence="13">CysRS</shortName>
    </alternativeName>
</protein>
<keyword evidence="9 13" id="KW-0067">ATP-binding</keyword>
<dbReference type="PANTHER" id="PTHR10890">
    <property type="entry name" value="CYSTEINYL-TRNA SYNTHETASE"/>
    <property type="match status" value="1"/>
</dbReference>
<dbReference type="RefSeq" id="WP_030004175.1">
    <property type="nucleotide sequence ID" value="NC_022549.1"/>
</dbReference>
<comment type="subcellular location">
    <subcellularLocation>
        <location evidence="1 13">Cytoplasm</location>
    </subcellularLocation>
</comment>
<dbReference type="EMBL" id="FO681348">
    <property type="protein sequence ID" value="CCV65313.1"/>
    <property type="molecule type" value="Genomic_DNA"/>
</dbReference>
<keyword evidence="6 13" id="KW-0479">Metal-binding</keyword>
<dbReference type="Gene3D" id="1.20.120.1910">
    <property type="entry name" value="Cysteine-tRNA ligase, C-terminal anti-codon recognition domain"/>
    <property type="match status" value="1"/>
</dbReference>
<comment type="similarity">
    <text evidence="2 13">Belongs to the class-I aminoacyl-tRNA synthetase family.</text>
</comment>
<feature type="short sequence motif" description="'HIGH' region" evidence="13">
    <location>
        <begin position="29"/>
        <end position="39"/>
    </location>
</feature>
<dbReference type="CDD" id="cd00672">
    <property type="entry name" value="CysRS_core"/>
    <property type="match status" value="1"/>
</dbReference>
<comment type="cofactor">
    <cofactor evidence="13">
        <name>Zn(2+)</name>
        <dbReference type="ChEBI" id="CHEBI:29105"/>
    </cofactor>
    <text evidence="13">Binds 1 zinc ion per subunit.</text>
</comment>
<dbReference type="SUPFAM" id="SSF52374">
    <property type="entry name" value="Nucleotidylyl transferase"/>
    <property type="match status" value="1"/>
</dbReference>
<evidence type="ECO:0000256" key="7">
    <source>
        <dbReference type="ARBA" id="ARBA00022741"/>
    </source>
</evidence>
<dbReference type="OrthoDB" id="9815130at2"/>
<dbReference type="InterPro" id="IPR014729">
    <property type="entry name" value="Rossmann-like_a/b/a_fold"/>
</dbReference>
<evidence type="ECO:0000313" key="16">
    <source>
        <dbReference type="Proteomes" id="UP000032737"/>
    </source>
</evidence>
<evidence type="ECO:0000313" key="15">
    <source>
        <dbReference type="EMBL" id="CCV65313.1"/>
    </source>
</evidence>
<feature type="binding site" evidence="13">
    <location>
        <position position="231"/>
    </location>
    <ligand>
        <name>Zn(2+)</name>
        <dbReference type="ChEBI" id="CHEBI:29105"/>
    </ligand>
</feature>
<dbReference type="InterPro" id="IPR032678">
    <property type="entry name" value="tRNA-synt_1_cat_dom"/>
</dbReference>
<dbReference type="Proteomes" id="UP000032737">
    <property type="component" value="Chromosome"/>
</dbReference>
<evidence type="ECO:0000256" key="5">
    <source>
        <dbReference type="ARBA" id="ARBA00022598"/>
    </source>
</evidence>
<dbReference type="KEGG" id="abra:BN85302920"/>
<evidence type="ECO:0000256" key="4">
    <source>
        <dbReference type="ARBA" id="ARBA00022490"/>
    </source>
</evidence>
<dbReference type="HAMAP" id="MF_00041">
    <property type="entry name" value="Cys_tRNA_synth"/>
    <property type="match status" value="1"/>
</dbReference>
<dbReference type="AlphaFoldDB" id="U4KR04"/>
<feature type="binding site" evidence="13">
    <location>
        <position position="235"/>
    </location>
    <ligand>
        <name>Zn(2+)</name>
        <dbReference type="ChEBI" id="CHEBI:29105"/>
    </ligand>
</feature>
<dbReference type="PANTHER" id="PTHR10890:SF3">
    <property type="entry name" value="CYSTEINE--TRNA LIGASE, CYTOPLASMIC"/>
    <property type="match status" value="1"/>
</dbReference>
<dbReference type="STRING" id="61635.BN85302920"/>
<keyword evidence="10 13" id="KW-0648">Protein biosynthesis</keyword>
<dbReference type="Pfam" id="PF09190">
    <property type="entry name" value="DALR_2"/>
    <property type="match status" value="1"/>
</dbReference>
<dbReference type="InterPro" id="IPR015273">
    <property type="entry name" value="Cys-tRNA-synt_Ia_DALR"/>
</dbReference>
<evidence type="ECO:0000256" key="3">
    <source>
        <dbReference type="ARBA" id="ARBA00011245"/>
    </source>
</evidence>
<dbReference type="Pfam" id="PF01406">
    <property type="entry name" value="tRNA-synt_1e"/>
    <property type="match status" value="1"/>
</dbReference>
<name>U4KR04_9MOLU</name>
<gene>
    <name evidence="13 15" type="primary">cysS</name>
    <name evidence="15" type="ORF">BN85302920</name>
</gene>
<dbReference type="GO" id="GO:0004817">
    <property type="term" value="F:cysteine-tRNA ligase activity"/>
    <property type="evidence" value="ECO:0007669"/>
    <property type="project" value="UniProtKB-UniRule"/>
</dbReference>
<keyword evidence="8 13" id="KW-0862">Zinc</keyword>
<evidence type="ECO:0000256" key="9">
    <source>
        <dbReference type="ARBA" id="ARBA00022840"/>
    </source>
</evidence>
<feature type="binding site" evidence="13">
    <location>
        <position position="27"/>
    </location>
    <ligand>
        <name>Zn(2+)</name>
        <dbReference type="ChEBI" id="CHEBI:29105"/>
    </ligand>
</feature>
<evidence type="ECO:0000256" key="10">
    <source>
        <dbReference type="ARBA" id="ARBA00022917"/>
    </source>
</evidence>
<evidence type="ECO:0000256" key="1">
    <source>
        <dbReference type="ARBA" id="ARBA00004496"/>
    </source>
</evidence>
<dbReference type="HOGENOM" id="CLU_013528_0_1_14"/>
<sequence>MKLYNSLSNQIEPFNPVTEKKLNMYVCGPTVYNYIHIGNARPVIFFDVVKRLFSYLGYQVNYVSNITDVDDKIIQEAKKLGIEEQKLTAYFVKAFKEDVTALGSDLPNQMPHATNYINEMVFYINDLIEKDAAYFKGDTVYFRVNQSKDYGRLSNQILENLNVGARIEQDQNKEYPFDFTLWKQTTEGISFDSPWGKGRPGWHTECAVMNHEIFKDVIDIHGGGSDLKFPHHENEMAQSCAHDNHHLANYWMHVGRLDFKDEKMSKSLGNIILVKDLLEAYDYQAFRLLVLSHHYRQPINYSDALMKQFDNEWQRIKRALKQAFVEISIKHFQLTDKNEDAINLFVDHMCDDFNISNSMTVLYDQLKALNRSKDIKEIARLFNTIITMLELLGIKMDLVPLTNNQIELYNAWQLARNEKRYQDADVIRNRLSEEGIL</sequence>
<evidence type="ECO:0000256" key="6">
    <source>
        <dbReference type="ARBA" id="ARBA00022723"/>
    </source>
</evidence>
<dbReference type="SUPFAM" id="SSF47323">
    <property type="entry name" value="Anticodon-binding domain of a subclass of class I aminoacyl-tRNA synthetases"/>
    <property type="match status" value="1"/>
</dbReference>
<keyword evidence="11 13" id="KW-0030">Aminoacyl-tRNA synthetase</keyword>
<feature type="binding site" evidence="13">
    <location>
        <position position="266"/>
    </location>
    <ligand>
        <name>ATP</name>
        <dbReference type="ChEBI" id="CHEBI:30616"/>
    </ligand>
</feature>
<dbReference type="InterPro" id="IPR024909">
    <property type="entry name" value="Cys-tRNA/MSH_ligase"/>
</dbReference>
<feature type="binding site" evidence="13">
    <location>
        <position position="206"/>
    </location>
    <ligand>
        <name>Zn(2+)</name>
        <dbReference type="ChEBI" id="CHEBI:29105"/>
    </ligand>
</feature>
<reference evidence="15 16" key="1">
    <citation type="journal article" date="2013" name="J. Mol. Microbiol. Biotechnol.">
        <title>Analysis of the Complete Genomes of Acholeplasma brassicae , A. palmae and A. laidlawii and Their Comparison to the Obligate Parasites from ' Candidatus Phytoplasma'.</title>
        <authorList>
            <person name="Kube M."/>
            <person name="Siewert C."/>
            <person name="Migdoll A.M."/>
            <person name="Duduk B."/>
            <person name="Holz S."/>
            <person name="Rabus R."/>
            <person name="Seemuller E."/>
            <person name="Mitrovic J."/>
            <person name="Muller I."/>
            <person name="Buttner C."/>
            <person name="Reinhardt R."/>
        </authorList>
    </citation>
    <scope>NUCLEOTIDE SEQUENCE [LARGE SCALE GENOMIC DNA]</scope>
    <source>
        <strain evidence="16">0502</strain>
    </source>
</reference>
<evidence type="ECO:0000256" key="2">
    <source>
        <dbReference type="ARBA" id="ARBA00005594"/>
    </source>
</evidence>
<keyword evidence="7 13" id="KW-0547">Nucleotide-binding</keyword>
<evidence type="ECO:0000259" key="14">
    <source>
        <dbReference type="SMART" id="SM00840"/>
    </source>
</evidence>
<dbReference type="InterPro" id="IPR015803">
    <property type="entry name" value="Cys-tRNA-ligase"/>
</dbReference>
<dbReference type="SMART" id="SM00840">
    <property type="entry name" value="DALR_2"/>
    <property type="match status" value="1"/>
</dbReference>
<keyword evidence="4 13" id="KW-0963">Cytoplasm</keyword>
<dbReference type="NCBIfam" id="TIGR00435">
    <property type="entry name" value="cysS"/>
    <property type="match status" value="1"/>
</dbReference>
<dbReference type="GO" id="GO:0005829">
    <property type="term" value="C:cytosol"/>
    <property type="evidence" value="ECO:0007669"/>
    <property type="project" value="TreeGrafter"/>
</dbReference>
<dbReference type="GO" id="GO:0008270">
    <property type="term" value="F:zinc ion binding"/>
    <property type="evidence" value="ECO:0007669"/>
    <property type="project" value="UniProtKB-UniRule"/>
</dbReference>
<keyword evidence="5 13" id="KW-0436">Ligase</keyword>
<feature type="domain" description="Cysteinyl-tRNA synthetase class Ia DALR" evidence="14">
    <location>
        <begin position="344"/>
        <end position="399"/>
    </location>
</feature>
<dbReference type="Gene3D" id="3.40.50.620">
    <property type="entry name" value="HUPs"/>
    <property type="match status" value="1"/>
</dbReference>
<comment type="catalytic activity">
    <reaction evidence="12 13">
        <text>tRNA(Cys) + L-cysteine + ATP = L-cysteinyl-tRNA(Cys) + AMP + diphosphate</text>
        <dbReference type="Rhea" id="RHEA:17773"/>
        <dbReference type="Rhea" id="RHEA-COMP:9661"/>
        <dbReference type="Rhea" id="RHEA-COMP:9679"/>
        <dbReference type="ChEBI" id="CHEBI:30616"/>
        <dbReference type="ChEBI" id="CHEBI:33019"/>
        <dbReference type="ChEBI" id="CHEBI:35235"/>
        <dbReference type="ChEBI" id="CHEBI:78442"/>
        <dbReference type="ChEBI" id="CHEBI:78517"/>
        <dbReference type="ChEBI" id="CHEBI:456215"/>
        <dbReference type="EC" id="6.1.1.16"/>
    </reaction>
</comment>
<accession>U4KR04</accession>
<dbReference type="EC" id="6.1.1.16" evidence="13"/>
<feature type="short sequence motif" description="'KMSKS' region" evidence="13">
    <location>
        <begin position="263"/>
        <end position="267"/>
    </location>
</feature>
<dbReference type="PRINTS" id="PR00983">
    <property type="entry name" value="TRNASYNTHCYS"/>
</dbReference>
<comment type="subunit">
    <text evidence="3 13">Monomer.</text>
</comment>
<keyword evidence="16" id="KW-1185">Reference proteome</keyword>